<dbReference type="GO" id="GO:0016757">
    <property type="term" value="F:glycosyltransferase activity"/>
    <property type="evidence" value="ECO:0007669"/>
    <property type="project" value="InterPro"/>
</dbReference>
<protein>
    <submittedName>
        <fullName evidence="2">Glycosyltransferase involved in cell wall biosynthesis</fullName>
    </submittedName>
</protein>
<dbReference type="InterPro" id="IPR050194">
    <property type="entry name" value="Glycosyltransferase_grp1"/>
</dbReference>
<dbReference type="PANTHER" id="PTHR45947:SF3">
    <property type="entry name" value="SULFOQUINOVOSYL TRANSFERASE SQD2"/>
    <property type="match status" value="1"/>
</dbReference>
<comment type="caution">
    <text evidence="2">The sequence shown here is derived from an EMBL/GenBank/DDBJ whole genome shotgun (WGS) entry which is preliminary data.</text>
</comment>
<dbReference type="InterPro" id="IPR001296">
    <property type="entry name" value="Glyco_trans_1"/>
</dbReference>
<dbReference type="AlphaFoldDB" id="A0A7X0MTZ8"/>
<organism evidence="2 3">
    <name type="scientific">Rhizobium soli</name>
    <dbReference type="NCBI Taxonomy" id="424798"/>
    <lineage>
        <taxon>Bacteria</taxon>
        <taxon>Pseudomonadati</taxon>
        <taxon>Pseudomonadota</taxon>
        <taxon>Alphaproteobacteria</taxon>
        <taxon>Hyphomicrobiales</taxon>
        <taxon>Rhizobiaceae</taxon>
        <taxon>Rhizobium/Agrobacterium group</taxon>
        <taxon>Rhizobium</taxon>
    </lineage>
</organism>
<sequence>MLFLQTQAELAGAQEISRLLGQELSRRQLTGVPEYETHHLFLYRKTDGCDHFPNVHFAAPRRPESLGECLAFARNFFSIVRKIKPDTMLTFQHYGNVLGALVGRAMGIPYIVANQVSSPATVNRFVGLADRILGTLGFYDVITVNSHATWNHFQSYARSYRKRLVHIPHGFAQKTTSLSKEKARDCFDLPKDVTIMGTVARLHPLKRIDLAISTLPHVPNLHLAIAGQGPHRECLEALAHTLGVADRVHFAGEVNPEQIGTFLACLDVFAFPTAAETFGLAAVEAAQAGVPVIANDLPVLREVLQVERSACALFVDAENTDKFVSCIELLLADKALYDRLSASGRELAERYSLNLMVSEYTKIIIKSNAEKGAPRRSSAFKTSS</sequence>
<dbReference type="Gene3D" id="3.40.50.2000">
    <property type="entry name" value="Glycogen Phosphorylase B"/>
    <property type="match status" value="2"/>
</dbReference>
<gene>
    <name evidence="2" type="ORF">F4695_003179</name>
</gene>
<dbReference type="EMBL" id="JACHBU010000006">
    <property type="protein sequence ID" value="MBB6509795.1"/>
    <property type="molecule type" value="Genomic_DNA"/>
</dbReference>
<dbReference type="PANTHER" id="PTHR45947">
    <property type="entry name" value="SULFOQUINOVOSYL TRANSFERASE SQD2"/>
    <property type="match status" value="1"/>
</dbReference>
<reference evidence="2 3" key="1">
    <citation type="submission" date="2020-08" db="EMBL/GenBank/DDBJ databases">
        <title>The Agave Microbiome: Exploring the role of microbial communities in plant adaptations to desert environments.</title>
        <authorList>
            <person name="Partida-Martinez L.P."/>
        </authorList>
    </citation>
    <scope>NUCLEOTIDE SEQUENCE [LARGE SCALE GENOMIC DNA]</scope>
    <source>
        <strain evidence="2 3">AS3.12</strain>
    </source>
</reference>
<name>A0A7X0MTZ8_9HYPH</name>
<dbReference type="CDD" id="cd03801">
    <property type="entry name" value="GT4_PimA-like"/>
    <property type="match status" value="1"/>
</dbReference>
<keyword evidence="2" id="KW-0808">Transferase</keyword>
<dbReference type="Pfam" id="PF00534">
    <property type="entry name" value="Glycos_transf_1"/>
    <property type="match status" value="1"/>
</dbReference>
<evidence type="ECO:0000313" key="2">
    <source>
        <dbReference type="EMBL" id="MBB6509795.1"/>
    </source>
</evidence>
<proteinExistence type="predicted"/>
<feature type="domain" description="Glycosyl transferase family 1" evidence="1">
    <location>
        <begin position="180"/>
        <end position="346"/>
    </location>
</feature>
<accession>A0A7X0MTZ8</accession>
<dbReference type="SUPFAM" id="SSF53756">
    <property type="entry name" value="UDP-Glycosyltransferase/glycogen phosphorylase"/>
    <property type="match status" value="1"/>
</dbReference>
<keyword evidence="3" id="KW-1185">Reference proteome</keyword>
<evidence type="ECO:0000259" key="1">
    <source>
        <dbReference type="Pfam" id="PF00534"/>
    </source>
</evidence>
<dbReference type="Proteomes" id="UP000585437">
    <property type="component" value="Unassembled WGS sequence"/>
</dbReference>
<evidence type="ECO:0000313" key="3">
    <source>
        <dbReference type="Proteomes" id="UP000585437"/>
    </source>
</evidence>